<reference evidence="2" key="1">
    <citation type="submission" date="2022-11" db="UniProtKB">
        <authorList>
            <consortium name="WormBaseParasite"/>
        </authorList>
    </citation>
    <scope>IDENTIFICATION</scope>
</reference>
<proteinExistence type="predicted"/>
<dbReference type="WBParaSite" id="nRc.2.0.1.t16822-RA">
    <property type="protein sequence ID" value="nRc.2.0.1.t16822-RA"/>
    <property type="gene ID" value="nRc.2.0.1.g16822"/>
</dbReference>
<dbReference type="Proteomes" id="UP000887565">
    <property type="component" value="Unplaced"/>
</dbReference>
<name>A0A915IS17_ROMCU</name>
<organism evidence="1 2">
    <name type="scientific">Romanomermis culicivorax</name>
    <name type="common">Nematode worm</name>
    <dbReference type="NCBI Taxonomy" id="13658"/>
    <lineage>
        <taxon>Eukaryota</taxon>
        <taxon>Metazoa</taxon>
        <taxon>Ecdysozoa</taxon>
        <taxon>Nematoda</taxon>
        <taxon>Enoplea</taxon>
        <taxon>Dorylaimia</taxon>
        <taxon>Mermithida</taxon>
        <taxon>Mermithoidea</taxon>
        <taxon>Mermithidae</taxon>
        <taxon>Romanomermis</taxon>
    </lineage>
</organism>
<accession>A0A915IS17</accession>
<keyword evidence="1" id="KW-1185">Reference proteome</keyword>
<dbReference type="AlphaFoldDB" id="A0A915IS17"/>
<sequence>MRDLDPVGSVPQDPDLLNEICLDPDPLNQILQDDPLSSKKSVRPIPTKHNVLITLDSNLNE</sequence>
<evidence type="ECO:0000313" key="2">
    <source>
        <dbReference type="WBParaSite" id="nRc.2.0.1.t16822-RA"/>
    </source>
</evidence>
<protein>
    <submittedName>
        <fullName evidence="2">Uncharacterized protein</fullName>
    </submittedName>
</protein>
<evidence type="ECO:0000313" key="1">
    <source>
        <dbReference type="Proteomes" id="UP000887565"/>
    </source>
</evidence>